<organism evidence="6 7">
    <name type="scientific">Tranquillimonas rosea</name>
    <dbReference type="NCBI Taxonomy" id="641238"/>
    <lineage>
        <taxon>Bacteria</taxon>
        <taxon>Pseudomonadati</taxon>
        <taxon>Pseudomonadota</taxon>
        <taxon>Alphaproteobacteria</taxon>
        <taxon>Rhodobacterales</taxon>
        <taxon>Roseobacteraceae</taxon>
        <taxon>Tranquillimonas</taxon>
    </lineage>
</organism>
<dbReference type="SUPFAM" id="SSF52096">
    <property type="entry name" value="ClpP/crotonase"/>
    <property type="match status" value="1"/>
</dbReference>
<gene>
    <name evidence="6" type="ORF">SAMN04490244_103189</name>
</gene>
<dbReference type="CDD" id="cd07023">
    <property type="entry name" value="S49_Sppa_N_C"/>
    <property type="match status" value="1"/>
</dbReference>
<proteinExistence type="inferred from homology"/>
<dbReference type="Pfam" id="PF01343">
    <property type="entry name" value="Peptidase_S49"/>
    <property type="match status" value="1"/>
</dbReference>
<reference evidence="6 7" key="1">
    <citation type="submission" date="2016-10" db="EMBL/GenBank/DDBJ databases">
        <authorList>
            <person name="de Groot N.N."/>
        </authorList>
    </citation>
    <scope>NUCLEOTIDE SEQUENCE [LARGE SCALE GENOMIC DNA]</scope>
    <source>
        <strain evidence="6 7">DSM 23042</strain>
    </source>
</reference>
<protein>
    <submittedName>
        <fullName evidence="6">Serine protease SohB</fullName>
    </submittedName>
</protein>
<evidence type="ECO:0000259" key="5">
    <source>
        <dbReference type="Pfam" id="PF01343"/>
    </source>
</evidence>
<dbReference type="EMBL" id="FOGU01000003">
    <property type="protein sequence ID" value="SER83872.1"/>
    <property type="molecule type" value="Genomic_DNA"/>
</dbReference>
<evidence type="ECO:0000256" key="2">
    <source>
        <dbReference type="ARBA" id="ARBA00022670"/>
    </source>
</evidence>
<dbReference type="Gene3D" id="6.20.330.10">
    <property type="match status" value="1"/>
</dbReference>
<evidence type="ECO:0000313" key="6">
    <source>
        <dbReference type="EMBL" id="SER83872.1"/>
    </source>
</evidence>
<dbReference type="STRING" id="641238.SAMN04490244_103189"/>
<dbReference type="Proteomes" id="UP000198885">
    <property type="component" value="Unassembled WGS sequence"/>
</dbReference>
<keyword evidence="7" id="KW-1185">Reference proteome</keyword>
<dbReference type="InterPro" id="IPR002142">
    <property type="entry name" value="Peptidase_S49"/>
</dbReference>
<evidence type="ECO:0000313" key="7">
    <source>
        <dbReference type="Proteomes" id="UP000198885"/>
    </source>
</evidence>
<accession>A0A1H9SFT8</accession>
<evidence type="ECO:0000256" key="4">
    <source>
        <dbReference type="ARBA" id="ARBA00022825"/>
    </source>
</evidence>
<dbReference type="PANTHER" id="PTHR42987:SF8">
    <property type="entry name" value="PROTEINASE"/>
    <property type="match status" value="1"/>
</dbReference>
<evidence type="ECO:0000256" key="1">
    <source>
        <dbReference type="ARBA" id="ARBA00008683"/>
    </source>
</evidence>
<dbReference type="RefSeq" id="WP_092690184.1">
    <property type="nucleotide sequence ID" value="NZ_FOGU01000003.1"/>
</dbReference>
<keyword evidence="4" id="KW-0720">Serine protease</keyword>
<dbReference type="AlphaFoldDB" id="A0A1H9SFT8"/>
<evidence type="ECO:0000256" key="3">
    <source>
        <dbReference type="ARBA" id="ARBA00022801"/>
    </source>
</evidence>
<keyword evidence="2 6" id="KW-0645">Protease</keyword>
<keyword evidence="3" id="KW-0378">Hydrolase</keyword>
<dbReference type="GO" id="GO:0008236">
    <property type="term" value="F:serine-type peptidase activity"/>
    <property type="evidence" value="ECO:0007669"/>
    <property type="project" value="UniProtKB-KW"/>
</dbReference>
<dbReference type="InterPro" id="IPR047272">
    <property type="entry name" value="S49_SppA_C"/>
</dbReference>
<comment type="similarity">
    <text evidence="1">Belongs to the peptidase S49 family.</text>
</comment>
<feature type="domain" description="Peptidase S49" evidence="5">
    <location>
        <begin position="80"/>
        <end position="214"/>
    </location>
</feature>
<name>A0A1H9SFT8_9RHOB</name>
<dbReference type="OrthoDB" id="9764363at2"/>
<dbReference type="PANTHER" id="PTHR42987">
    <property type="entry name" value="PEPTIDASE S49"/>
    <property type="match status" value="1"/>
</dbReference>
<dbReference type="Gene3D" id="3.90.226.10">
    <property type="entry name" value="2-enoyl-CoA Hydratase, Chain A, domain 1"/>
    <property type="match status" value="1"/>
</dbReference>
<sequence length="268" mass="29096">MIKHIPFLRPGPKVGVIRLQGIIASGPGPGRLSDAALAPLVEKAFRRGKPKAVALVINSPGGSPVQSSLIGARIRRLSEEKGIPVHAFVEDVAASGGYWLAAAADQIWVDPNSIVGSIGVISSGFGLNKFISRHGIERRVHTAGESKSMLDPFQPEKDEDVARLKTLQGQIHDSFIDHVKSRRGDRLASDRDLFTGDIWVGERAREIGLVDGVAHVVPKMKELFGDEVRFISYQQKKPLLSRLGARVVGDALSEFEDRAAYARFGVQP</sequence>
<dbReference type="InterPro" id="IPR029045">
    <property type="entry name" value="ClpP/crotonase-like_dom_sf"/>
</dbReference>
<dbReference type="GO" id="GO:0006508">
    <property type="term" value="P:proteolysis"/>
    <property type="evidence" value="ECO:0007669"/>
    <property type="project" value="UniProtKB-KW"/>
</dbReference>